<dbReference type="PANTHER" id="PTHR43531:SF11">
    <property type="entry name" value="METHYL-ACCEPTING CHEMOTAXIS PROTEIN 3"/>
    <property type="match status" value="1"/>
</dbReference>
<dbReference type="PANTHER" id="PTHR43531">
    <property type="entry name" value="PROTEIN ICFG"/>
    <property type="match status" value="1"/>
</dbReference>
<reference evidence="7" key="1">
    <citation type="journal article" date="2023" name="Int. J. Syst. Evol. Microbiol.">
        <title>Mesoterricola silvestris gen. nov., sp. nov., Mesoterricola sediminis sp. nov., Geothrix oryzae sp. nov., Geothrix edaphica sp. nov., Geothrix rubra sp. nov., and Geothrix limicola sp. nov., six novel members of Acidobacteriota isolated from soils.</title>
        <authorList>
            <person name="Itoh H."/>
            <person name="Sugisawa Y."/>
            <person name="Mise K."/>
            <person name="Xu Z."/>
            <person name="Kuniyasu M."/>
            <person name="Ushijima N."/>
            <person name="Kawano K."/>
            <person name="Kobayashi E."/>
            <person name="Shiratori Y."/>
            <person name="Masuda Y."/>
            <person name="Senoo K."/>
        </authorList>
    </citation>
    <scope>NUCLEOTIDE SEQUENCE</scope>
    <source>
        <strain evidence="7">W786</strain>
    </source>
</reference>
<dbReference type="GO" id="GO:0005886">
    <property type="term" value="C:plasma membrane"/>
    <property type="evidence" value="ECO:0007669"/>
    <property type="project" value="TreeGrafter"/>
</dbReference>
<dbReference type="PRINTS" id="PR00260">
    <property type="entry name" value="CHEMTRNSDUCR"/>
</dbReference>
<dbReference type="Pfam" id="PF12729">
    <property type="entry name" value="4HB_MCP_1"/>
    <property type="match status" value="1"/>
</dbReference>
<dbReference type="RefSeq" id="WP_243329839.1">
    <property type="nucleotide sequence ID" value="NZ_AP027081.1"/>
</dbReference>
<dbReference type="GO" id="GO:0006935">
    <property type="term" value="P:chemotaxis"/>
    <property type="evidence" value="ECO:0007669"/>
    <property type="project" value="UniProtKB-KW"/>
</dbReference>
<gene>
    <name evidence="7" type="primary">mcp_3</name>
    <name evidence="7" type="ORF">METESE_29190</name>
</gene>
<dbReference type="InterPro" id="IPR024478">
    <property type="entry name" value="HlyB_4HB_MCP"/>
</dbReference>
<feature type="transmembrane region" description="Helical" evidence="4">
    <location>
        <begin position="193"/>
        <end position="214"/>
    </location>
</feature>
<evidence type="ECO:0000256" key="2">
    <source>
        <dbReference type="ARBA" id="ARBA00029447"/>
    </source>
</evidence>
<dbReference type="InterPro" id="IPR004090">
    <property type="entry name" value="Chemotax_Me-accpt_rcpt"/>
</dbReference>
<dbReference type="PROSITE" id="PS50885">
    <property type="entry name" value="HAMP"/>
    <property type="match status" value="1"/>
</dbReference>
<evidence type="ECO:0000259" key="5">
    <source>
        <dbReference type="PROSITE" id="PS50111"/>
    </source>
</evidence>
<organism evidence="7 8">
    <name type="scientific">Mesoterricola sediminis</name>
    <dbReference type="NCBI Taxonomy" id="2927980"/>
    <lineage>
        <taxon>Bacteria</taxon>
        <taxon>Pseudomonadati</taxon>
        <taxon>Acidobacteriota</taxon>
        <taxon>Holophagae</taxon>
        <taxon>Holophagales</taxon>
        <taxon>Holophagaceae</taxon>
        <taxon>Mesoterricola</taxon>
    </lineage>
</organism>
<dbReference type="InterPro" id="IPR004089">
    <property type="entry name" value="MCPsignal_dom"/>
</dbReference>
<accession>A0AA48KD95</accession>
<evidence type="ECO:0000256" key="1">
    <source>
        <dbReference type="ARBA" id="ARBA00022500"/>
    </source>
</evidence>
<dbReference type="GO" id="GO:0007165">
    <property type="term" value="P:signal transduction"/>
    <property type="evidence" value="ECO:0007669"/>
    <property type="project" value="UniProtKB-KW"/>
</dbReference>
<feature type="domain" description="Methyl-accepting transducer" evidence="5">
    <location>
        <begin position="280"/>
        <end position="509"/>
    </location>
</feature>
<keyword evidence="8" id="KW-1185">Reference proteome</keyword>
<dbReference type="SMART" id="SM00304">
    <property type="entry name" value="HAMP"/>
    <property type="match status" value="2"/>
</dbReference>
<keyword evidence="3" id="KW-0807">Transducer</keyword>
<name>A0AA48KD95_9BACT</name>
<keyword evidence="1" id="KW-0145">Chemotaxis</keyword>
<dbReference type="InterPro" id="IPR051310">
    <property type="entry name" value="MCP_chemotaxis"/>
</dbReference>
<dbReference type="SUPFAM" id="SSF58104">
    <property type="entry name" value="Methyl-accepting chemotaxis protein (MCP) signaling domain"/>
    <property type="match status" value="1"/>
</dbReference>
<proteinExistence type="inferred from homology"/>
<keyword evidence="4" id="KW-0812">Transmembrane</keyword>
<dbReference type="InterPro" id="IPR003660">
    <property type="entry name" value="HAMP_dom"/>
</dbReference>
<dbReference type="Pfam" id="PF00015">
    <property type="entry name" value="MCPsignal"/>
    <property type="match status" value="1"/>
</dbReference>
<evidence type="ECO:0000256" key="4">
    <source>
        <dbReference type="SAM" id="Phobius"/>
    </source>
</evidence>
<sequence length="531" mass="56204">MQFLKDLSIQKKLLALIGFMSVMSLLIGALGLRNMATFHENGQSMFRTEMTGLYFAEEAGSEIQAMLAAEKDIILAADASTRANRLAEYNRAEAALQRHLVSVRPLYYTDKGRATLSRLEDTLRAWLPVSRRIVETAAREPLGAAREAARLSLGEGAQRVQPVQGIVDALAQMKQEHSERLTLTNAQLYGRTWLLTVLLVAGGVGAGVALGLGIGRIITRPLAESVRAAERIAQGDLRVDLRVDSRDEVGTLVGALQRMTAHLKETLRHVQDASASVASGANELSASAEQISATTTQIAKGGEAIHASTEAVAAAISQFTASLQQVAGHVRESAGRSDAAVQATASGAQAGSAMAGGMARIHETTQAIARSVQVIQAIAGQTNLLSLNAAIEAAKAGAHGKGFSVVAEEVRKLAERSRQAAIEIEGMLGEGREAVEAGQTNVATANRLLEEIHQAITTMARMMQEIGVATEEQGRTAVDVSQRLEEVTQELGQSASGAHEMSVAVQEVARTAQGLARISEDLSQALAAFQL</sequence>
<feature type="transmembrane region" description="Helical" evidence="4">
    <location>
        <begin position="12"/>
        <end position="32"/>
    </location>
</feature>
<evidence type="ECO:0000256" key="3">
    <source>
        <dbReference type="PROSITE-ProRule" id="PRU00284"/>
    </source>
</evidence>
<dbReference type="AlphaFoldDB" id="A0AA48KD95"/>
<comment type="similarity">
    <text evidence="2">Belongs to the methyl-accepting chemotaxis (MCP) protein family.</text>
</comment>
<dbReference type="Gene3D" id="1.10.287.950">
    <property type="entry name" value="Methyl-accepting chemotaxis protein"/>
    <property type="match status" value="1"/>
</dbReference>
<keyword evidence="4" id="KW-1133">Transmembrane helix</keyword>
<evidence type="ECO:0000313" key="8">
    <source>
        <dbReference type="Proteomes" id="UP001228113"/>
    </source>
</evidence>
<dbReference type="EMBL" id="AP027081">
    <property type="protein sequence ID" value="BDU77961.1"/>
    <property type="molecule type" value="Genomic_DNA"/>
</dbReference>
<evidence type="ECO:0000313" key="7">
    <source>
        <dbReference type="EMBL" id="BDU77961.1"/>
    </source>
</evidence>
<dbReference type="Proteomes" id="UP001228113">
    <property type="component" value="Chromosome"/>
</dbReference>
<protein>
    <submittedName>
        <fullName evidence="7">Methyl-accepting chemotaxis protein</fullName>
    </submittedName>
</protein>
<dbReference type="Pfam" id="PF00672">
    <property type="entry name" value="HAMP"/>
    <property type="match status" value="1"/>
</dbReference>
<dbReference type="PROSITE" id="PS50111">
    <property type="entry name" value="CHEMOTAXIS_TRANSDUC_2"/>
    <property type="match status" value="1"/>
</dbReference>
<feature type="domain" description="HAMP" evidence="6">
    <location>
        <begin position="216"/>
        <end position="268"/>
    </location>
</feature>
<dbReference type="KEGG" id="msea:METESE_29190"/>
<keyword evidence="4" id="KW-0472">Membrane</keyword>
<dbReference type="CDD" id="cd06225">
    <property type="entry name" value="HAMP"/>
    <property type="match status" value="1"/>
</dbReference>
<dbReference type="GO" id="GO:0004888">
    <property type="term" value="F:transmembrane signaling receptor activity"/>
    <property type="evidence" value="ECO:0007669"/>
    <property type="project" value="InterPro"/>
</dbReference>
<dbReference type="SMART" id="SM00283">
    <property type="entry name" value="MA"/>
    <property type="match status" value="1"/>
</dbReference>
<evidence type="ECO:0000259" key="6">
    <source>
        <dbReference type="PROSITE" id="PS50885"/>
    </source>
</evidence>